<accession>A0A5C5WZK1</accession>
<dbReference type="EMBL" id="SJPK01000027">
    <property type="protein sequence ID" value="TWT55352.1"/>
    <property type="molecule type" value="Genomic_DNA"/>
</dbReference>
<keyword evidence="1" id="KW-0472">Membrane</keyword>
<keyword evidence="3" id="KW-1185">Reference proteome</keyword>
<name>A0A5C5WZK1_9BACT</name>
<feature type="transmembrane region" description="Helical" evidence="1">
    <location>
        <begin position="54"/>
        <end position="73"/>
    </location>
</feature>
<keyword evidence="1" id="KW-0812">Transmembrane</keyword>
<comment type="caution">
    <text evidence="2">The sequence shown here is derived from an EMBL/GenBank/DDBJ whole genome shotgun (WGS) entry which is preliminary data.</text>
</comment>
<evidence type="ECO:0000256" key="1">
    <source>
        <dbReference type="SAM" id="Phobius"/>
    </source>
</evidence>
<sequence>MDRIGFVTSILLSCFGVVLLSIGLLVKTLLPKVALIVFLAHGGRYSSDDYDLGFAFYLQQFVAICCIVWGVILSRRFLREQPASSVST</sequence>
<evidence type="ECO:0000313" key="3">
    <source>
        <dbReference type="Proteomes" id="UP000318053"/>
    </source>
</evidence>
<organism evidence="2 3">
    <name type="scientific">Allorhodopirellula solitaria</name>
    <dbReference type="NCBI Taxonomy" id="2527987"/>
    <lineage>
        <taxon>Bacteria</taxon>
        <taxon>Pseudomonadati</taxon>
        <taxon>Planctomycetota</taxon>
        <taxon>Planctomycetia</taxon>
        <taxon>Pirellulales</taxon>
        <taxon>Pirellulaceae</taxon>
        <taxon>Allorhodopirellula</taxon>
    </lineage>
</organism>
<proteinExistence type="predicted"/>
<protein>
    <submittedName>
        <fullName evidence="2">Uncharacterized protein</fullName>
    </submittedName>
</protein>
<keyword evidence="1" id="KW-1133">Transmembrane helix</keyword>
<feature type="transmembrane region" description="Helical" evidence="1">
    <location>
        <begin position="7"/>
        <end position="26"/>
    </location>
</feature>
<gene>
    <name evidence="2" type="ORF">CA85_49790</name>
</gene>
<reference evidence="2 3" key="1">
    <citation type="submission" date="2019-02" db="EMBL/GenBank/DDBJ databases">
        <title>Deep-cultivation of Planctomycetes and their phenomic and genomic characterization uncovers novel biology.</title>
        <authorList>
            <person name="Wiegand S."/>
            <person name="Jogler M."/>
            <person name="Boedeker C."/>
            <person name="Pinto D."/>
            <person name="Vollmers J."/>
            <person name="Rivas-Marin E."/>
            <person name="Kohn T."/>
            <person name="Peeters S.H."/>
            <person name="Heuer A."/>
            <person name="Rast P."/>
            <person name="Oberbeckmann S."/>
            <person name="Bunk B."/>
            <person name="Jeske O."/>
            <person name="Meyerdierks A."/>
            <person name="Storesund J.E."/>
            <person name="Kallscheuer N."/>
            <person name="Luecker S."/>
            <person name="Lage O.M."/>
            <person name="Pohl T."/>
            <person name="Merkel B.J."/>
            <person name="Hornburger P."/>
            <person name="Mueller R.-W."/>
            <person name="Bruemmer F."/>
            <person name="Labrenz M."/>
            <person name="Spormann A.M."/>
            <person name="Op Den Camp H."/>
            <person name="Overmann J."/>
            <person name="Amann R."/>
            <person name="Jetten M.S.M."/>
            <person name="Mascher T."/>
            <person name="Medema M.H."/>
            <person name="Devos D.P."/>
            <person name="Kaster A.-K."/>
            <person name="Ovreas L."/>
            <person name="Rohde M."/>
            <person name="Galperin M.Y."/>
            <person name="Jogler C."/>
        </authorList>
    </citation>
    <scope>NUCLEOTIDE SEQUENCE [LARGE SCALE GENOMIC DNA]</scope>
    <source>
        <strain evidence="2 3">CA85</strain>
    </source>
</reference>
<evidence type="ECO:0000313" key="2">
    <source>
        <dbReference type="EMBL" id="TWT55352.1"/>
    </source>
</evidence>
<dbReference type="AlphaFoldDB" id="A0A5C5WZK1"/>
<dbReference type="Proteomes" id="UP000318053">
    <property type="component" value="Unassembled WGS sequence"/>
</dbReference>